<evidence type="ECO:0000313" key="2">
    <source>
        <dbReference type="Proteomes" id="UP000216478"/>
    </source>
</evidence>
<keyword evidence="2" id="KW-1185">Reference proteome</keyword>
<sequence>MVAEEIVSGRDCDVADLYRHVGILWDPVSDHIAWSVLSSPALKTDIGDKVHITDIAVDYAT</sequence>
<protein>
    <submittedName>
        <fullName evidence="1">Uncharacterized protein</fullName>
    </submittedName>
</protein>
<reference evidence="1 2" key="1">
    <citation type="submission" date="2017-07" db="EMBL/GenBank/DDBJ databases">
        <title>Phylogenetic study on the rhizospheric bacterium Ochrobactrum sp. A44.</title>
        <authorList>
            <person name="Krzyzanowska D.M."/>
            <person name="Ossowicki A."/>
            <person name="Rajewska M."/>
            <person name="Maciag T."/>
            <person name="Kaczynski Z."/>
            <person name="Czerwicka M."/>
            <person name="Jafra S."/>
        </authorList>
    </citation>
    <scope>NUCLEOTIDE SEQUENCE [LARGE SCALE GENOMIC DNA]</scope>
    <source>
        <strain evidence="1 2">OgA9a</strain>
    </source>
</reference>
<organism evidence="1 2">
    <name type="scientific">Brucella grignonensis</name>
    <dbReference type="NCBI Taxonomy" id="94627"/>
    <lineage>
        <taxon>Bacteria</taxon>
        <taxon>Pseudomonadati</taxon>
        <taxon>Pseudomonadota</taxon>
        <taxon>Alphaproteobacteria</taxon>
        <taxon>Hyphomicrobiales</taxon>
        <taxon>Brucellaceae</taxon>
        <taxon>Brucella/Ochrobactrum group</taxon>
        <taxon>Brucella</taxon>
    </lineage>
</organism>
<name>A0A256F0Q0_9HYPH</name>
<accession>A0A256F0Q0</accession>
<dbReference type="Proteomes" id="UP000216478">
    <property type="component" value="Unassembled WGS sequence"/>
</dbReference>
<evidence type="ECO:0000313" key="1">
    <source>
        <dbReference type="EMBL" id="OYR08434.1"/>
    </source>
</evidence>
<proteinExistence type="predicted"/>
<dbReference type="AlphaFoldDB" id="A0A256F0Q0"/>
<gene>
    <name evidence="1" type="ORF">CEV33_3194</name>
</gene>
<dbReference type="EMBL" id="NNRL01000166">
    <property type="protein sequence ID" value="OYR08434.1"/>
    <property type="molecule type" value="Genomic_DNA"/>
</dbReference>
<comment type="caution">
    <text evidence="1">The sequence shown here is derived from an EMBL/GenBank/DDBJ whole genome shotgun (WGS) entry which is preliminary data.</text>
</comment>